<dbReference type="PRINTS" id="PR00040">
    <property type="entry name" value="HTHMERR"/>
</dbReference>
<dbReference type="InterPro" id="IPR047057">
    <property type="entry name" value="MerR_fam"/>
</dbReference>
<dbReference type="Pfam" id="PF08534">
    <property type="entry name" value="Redoxin"/>
    <property type="match status" value="1"/>
</dbReference>
<dbReference type="Proteomes" id="UP001490365">
    <property type="component" value="Unassembled WGS sequence"/>
</dbReference>
<dbReference type="CDD" id="cd01282">
    <property type="entry name" value="HTH_MerR-like_sg3"/>
    <property type="match status" value="1"/>
</dbReference>
<dbReference type="InterPro" id="IPR013766">
    <property type="entry name" value="Thioredoxin_domain"/>
</dbReference>
<protein>
    <submittedName>
        <fullName evidence="6">Redoxin family protein</fullName>
    </submittedName>
</protein>
<keyword evidence="1" id="KW-0805">Transcription regulation</keyword>
<reference evidence="6 7" key="1">
    <citation type="submission" date="2024-06" db="EMBL/GenBank/DDBJ databases">
        <title>The Natural Products Discovery Center: Release of the First 8490 Sequenced Strains for Exploring Actinobacteria Biosynthetic Diversity.</title>
        <authorList>
            <person name="Kalkreuter E."/>
            <person name="Kautsar S.A."/>
            <person name="Yang D."/>
            <person name="Bader C.D."/>
            <person name="Teijaro C.N."/>
            <person name="Fluegel L."/>
            <person name="Davis C.M."/>
            <person name="Simpson J.R."/>
            <person name="Lauterbach L."/>
            <person name="Steele A.D."/>
            <person name="Gui C."/>
            <person name="Meng S."/>
            <person name="Li G."/>
            <person name="Viehrig K."/>
            <person name="Ye F."/>
            <person name="Su P."/>
            <person name="Kiefer A.F."/>
            <person name="Nichols A."/>
            <person name="Cepeda A.J."/>
            <person name="Yan W."/>
            <person name="Fan B."/>
            <person name="Jiang Y."/>
            <person name="Adhikari A."/>
            <person name="Zheng C.-J."/>
            <person name="Schuster L."/>
            <person name="Cowan T.M."/>
            <person name="Smanski M.J."/>
            <person name="Chevrette M.G."/>
            <person name="De Carvalho L.P.S."/>
            <person name="Shen B."/>
        </authorList>
    </citation>
    <scope>NUCLEOTIDE SEQUENCE [LARGE SCALE GENOMIC DNA]</scope>
    <source>
        <strain evidence="6 7">NPDC001694</strain>
    </source>
</reference>
<keyword evidence="3" id="KW-0804">Transcription</keyword>
<dbReference type="Gene3D" id="3.40.30.10">
    <property type="entry name" value="Glutaredoxin"/>
    <property type="match status" value="1"/>
</dbReference>
<dbReference type="Pfam" id="PF00376">
    <property type="entry name" value="MerR"/>
    <property type="match status" value="1"/>
</dbReference>
<evidence type="ECO:0000259" key="5">
    <source>
        <dbReference type="PROSITE" id="PS51352"/>
    </source>
</evidence>
<proteinExistence type="predicted"/>
<evidence type="ECO:0000256" key="1">
    <source>
        <dbReference type="ARBA" id="ARBA00023015"/>
    </source>
</evidence>
<dbReference type="CDD" id="cd03017">
    <property type="entry name" value="PRX_BCP"/>
    <property type="match status" value="1"/>
</dbReference>
<dbReference type="PANTHER" id="PTHR30204">
    <property type="entry name" value="REDOX-CYCLING DRUG-SENSING TRANSCRIPTIONAL ACTIVATOR SOXR"/>
    <property type="match status" value="1"/>
</dbReference>
<keyword evidence="7" id="KW-1185">Reference proteome</keyword>
<dbReference type="SMART" id="SM00422">
    <property type="entry name" value="HTH_MERR"/>
    <property type="match status" value="1"/>
</dbReference>
<feature type="domain" description="Thioredoxin" evidence="5">
    <location>
        <begin position="154"/>
        <end position="320"/>
    </location>
</feature>
<evidence type="ECO:0000256" key="2">
    <source>
        <dbReference type="ARBA" id="ARBA00023125"/>
    </source>
</evidence>
<evidence type="ECO:0000256" key="3">
    <source>
        <dbReference type="ARBA" id="ARBA00023163"/>
    </source>
</evidence>
<dbReference type="EMBL" id="JBEOZM010000003">
    <property type="protein sequence ID" value="MER6267476.1"/>
    <property type="molecule type" value="Genomic_DNA"/>
</dbReference>
<comment type="caution">
    <text evidence="6">The sequence shown here is derived from an EMBL/GenBank/DDBJ whole genome shotgun (WGS) entry which is preliminary data.</text>
</comment>
<dbReference type="InterPro" id="IPR036249">
    <property type="entry name" value="Thioredoxin-like_sf"/>
</dbReference>
<evidence type="ECO:0000313" key="7">
    <source>
        <dbReference type="Proteomes" id="UP001490365"/>
    </source>
</evidence>
<dbReference type="Gene3D" id="1.10.1660.10">
    <property type="match status" value="1"/>
</dbReference>
<dbReference type="SUPFAM" id="SSF52833">
    <property type="entry name" value="Thioredoxin-like"/>
    <property type="match status" value="1"/>
</dbReference>
<organism evidence="6 7">
    <name type="scientific">Streptomyces sp. 900105755</name>
    <dbReference type="NCBI Taxonomy" id="3154389"/>
    <lineage>
        <taxon>Bacteria</taxon>
        <taxon>Bacillati</taxon>
        <taxon>Actinomycetota</taxon>
        <taxon>Actinomycetes</taxon>
        <taxon>Kitasatosporales</taxon>
        <taxon>Streptomycetaceae</taxon>
        <taxon>Streptomyces</taxon>
    </lineage>
</organism>
<name>A0ABV1TBQ6_9ACTN</name>
<dbReference type="PANTHER" id="PTHR30204:SF94">
    <property type="entry name" value="HEAVY METAL-DEPENDENT TRANSCRIPTIONAL REGULATOR HI_0293-RELATED"/>
    <property type="match status" value="1"/>
</dbReference>
<dbReference type="InterPro" id="IPR009061">
    <property type="entry name" value="DNA-bd_dom_put_sf"/>
</dbReference>
<dbReference type="PROSITE" id="PS51352">
    <property type="entry name" value="THIOREDOXIN_2"/>
    <property type="match status" value="1"/>
</dbReference>
<feature type="domain" description="HTH merR-type" evidence="4">
    <location>
        <begin position="1"/>
        <end position="68"/>
    </location>
</feature>
<evidence type="ECO:0000313" key="6">
    <source>
        <dbReference type="EMBL" id="MER6267476.1"/>
    </source>
</evidence>
<dbReference type="PROSITE" id="PS00552">
    <property type="entry name" value="HTH_MERR_1"/>
    <property type="match status" value="1"/>
</dbReference>
<dbReference type="RefSeq" id="WP_351956123.1">
    <property type="nucleotide sequence ID" value="NZ_JBEOZM010000003.1"/>
</dbReference>
<dbReference type="InterPro" id="IPR013740">
    <property type="entry name" value="Redoxin"/>
</dbReference>
<accession>A0ABV1TBQ6</accession>
<dbReference type="InterPro" id="IPR000551">
    <property type="entry name" value="MerR-type_HTH_dom"/>
</dbReference>
<dbReference type="SUPFAM" id="SSF46955">
    <property type="entry name" value="Putative DNA-binding domain"/>
    <property type="match status" value="1"/>
</dbReference>
<evidence type="ECO:0000259" key="4">
    <source>
        <dbReference type="PROSITE" id="PS50937"/>
    </source>
</evidence>
<sequence>MRISELARRAGVTVKAVRYYESLGLLTPDRLANGYRDYGEGDVRLAREIRALGRLGIPVERTRPFLDCLVVGHRHADDCAASLAEYREAIDEITRRIDGLTARRAVLVAHLHEAAHRNSRVPPPGRAEGEDPMTGYLSLPPDLPVPEDDGAAAHLPGTKVPHLELRATDGESILLDGLGAGRTVLYVYPLTGRPGTDLPEGWNAIPGARGCTPETCGFRDHHQELLAAGAAGVFGLSSQDTDYQQEVVERLGLPFRMLSDPAHGLARTLGLPTFDTAGLTLYKRLTLIVRDGVIEHVFYPVFPPDQHAGQVLTWLRANPR</sequence>
<dbReference type="PROSITE" id="PS50937">
    <property type="entry name" value="HTH_MERR_2"/>
    <property type="match status" value="1"/>
</dbReference>
<keyword evidence="2" id="KW-0238">DNA-binding</keyword>
<gene>
    <name evidence="6" type="ORF">ABT211_09275</name>
</gene>